<evidence type="ECO:0000256" key="5">
    <source>
        <dbReference type="ARBA" id="ARBA00022989"/>
    </source>
</evidence>
<dbReference type="OrthoDB" id="7274389at2"/>
<feature type="transmembrane region" description="Helical" evidence="7">
    <location>
        <begin position="82"/>
        <end position="103"/>
    </location>
</feature>
<keyword evidence="10" id="KW-1185">Reference proteome</keyword>
<keyword evidence="3" id="KW-1003">Cell membrane</keyword>
<evidence type="ECO:0000313" key="9">
    <source>
        <dbReference type="EMBL" id="RFS40507.1"/>
    </source>
</evidence>
<evidence type="ECO:0000313" key="10">
    <source>
        <dbReference type="Proteomes" id="UP000262621"/>
    </source>
</evidence>
<feature type="domain" description="ABC transmembrane type-1" evidence="8">
    <location>
        <begin position="43"/>
        <end position="222"/>
    </location>
</feature>
<dbReference type="GO" id="GO:0005886">
    <property type="term" value="C:plasma membrane"/>
    <property type="evidence" value="ECO:0007669"/>
    <property type="project" value="UniProtKB-SubCell"/>
</dbReference>
<evidence type="ECO:0000256" key="6">
    <source>
        <dbReference type="ARBA" id="ARBA00023136"/>
    </source>
</evidence>
<comment type="caution">
    <text evidence="9">The sequence shown here is derived from an EMBL/GenBank/DDBJ whole genome shotgun (WGS) entry which is preliminary data.</text>
</comment>
<evidence type="ECO:0000256" key="2">
    <source>
        <dbReference type="ARBA" id="ARBA00022448"/>
    </source>
</evidence>
<feature type="transmembrane region" description="Helical" evidence="7">
    <location>
        <begin position="202"/>
        <end position="223"/>
    </location>
</feature>
<keyword evidence="2 7" id="KW-0813">Transport</keyword>
<dbReference type="InterPro" id="IPR000515">
    <property type="entry name" value="MetI-like"/>
</dbReference>
<dbReference type="PANTHER" id="PTHR30151">
    <property type="entry name" value="ALKANE SULFONATE ABC TRANSPORTER-RELATED, MEMBRANE SUBUNIT"/>
    <property type="match status" value="1"/>
</dbReference>
<dbReference type="AlphaFoldDB" id="A0A372FQE1"/>
<name>A0A372FQE1_9ACTN</name>
<evidence type="ECO:0000256" key="1">
    <source>
        <dbReference type="ARBA" id="ARBA00004651"/>
    </source>
</evidence>
<evidence type="ECO:0000256" key="3">
    <source>
        <dbReference type="ARBA" id="ARBA00022475"/>
    </source>
</evidence>
<evidence type="ECO:0000256" key="4">
    <source>
        <dbReference type="ARBA" id="ARBA00022692"/>
    </source>
</evidence>
<feature type="transmembrane region" description="Helical" evidence="7">
    <location>
        <begin position="109"/>
        <end position="130"/>
    </location>
</feature>
<reference evidence="9 10" key="1">
    <citation type="submission" date="2018-08" db="EMBL/GenBank/DDBJ databases">
        <title>Verrucosispora craniellae sp. nov., isolated from a marine sponge in the South China Sea.</title>
        <authorList>
            <person name="Li L."/>
            <person name="Lin H.W."/>
        </authorList>
    </citation>
    <scope>NUCLEOTIDE SEQUENCE [LARGE SCALE GENOMIC DNA]</scope>
    <source>
        <strain evidence="9 10">LHW63014</strain>
    </source>
</reference>
<organism evidence="9 10">
    <name type="scientific">Micromonospora craniellae</name>
    <dbReference type="NCBI Taxonomy" id="2294034"/>
    <lineage>
        <taxon>Bacteria</taxon>
        <taxon>Bacillati</taxon>
        <taxon>Actinomycetota</taxon>
        <taxon>Actinomycetes</taxon>
        <taxon>Micromonosporales</taxon>
        <taxon>Micromonosporaceae</taxon>
        <taxon>Micromonospora</taxon>
    </lineage>
</organism>
<dbReference type="CDD" id="cd06261">
    <property type="entry name" value="TM_PBP2"/>
    <property type="match status" value="1"/>
</dbReference>
<feature type="transmembrane region" description="Helical" evidence="7">
    <location>
        <begin position="46"/>
        <end position="70"/>
    </location>
</feature>
<comment type="similarity">
    <text evidence="7">Belongs to the binding-protein-dependent transport system permease family.</text>
</comment>
<feature type="transmembrane region" description="Helical" evidence="7">
    <location>
        <begin position="172"/>
        <end position="196"/>
    </location>
</feature>
<proteinExistence type="inferred from homology"/>
<evidence type="ECO:0000259" key="8">
    <source>
        <dbReference type="PROSITE" id="PS50928"/>
    </source>
</evidence>
<dbReference type="Proteomes" id="UP000262621">
    <property type="component" value="Unassembled WGS sequence"/>
</dbReference>
<dbReference type="GO" id="GO:0055085">
    <property type="term" value="P:transmembrane transport"/>
    <property type="evidence" value="ECO:0007669"/>
    <property type="project" value="InterPro"/>
</dbReference>
<accession>A0A372FQE1</accession>
<gene>
    <name evidence="9" type="ORF">D0Q02_30435</name>
</gene>
<dbReference type="Pfam" id="PF00528">
    <property type="entry name" value="BPD_transp_1"/>
    <property type="match status" value="1"/>
</dbReference>
<dbReference type="SUPFAM" id="SSF161098">
    <property type="entry name" value="MetI-like"/>
    <property type="match status" value="1"/>
</dbReference>
<dbReference type="Gene3D" id="1.10.3720.10">
    <property type="entry name" value="MetI-like"/>
    <property type="match status" value="1"/>
</dbReference>
<keyword evidence="6 7" id="KW-0472">Membrane</keyword>
<comment type="subcellular location">
    <subcellularLocation>
        <location evidence="1 7">Cell membrane</location>
        <topology evidence="1 7">Multi-pass membrane protein</topology>
    </subcellularLocation>
</comment>
<keyword evidence="4 7" id="KW-0812">Transmembrane</keyword>
<evidence type="ECO:0000256" key="7">
    <source>
        <dbReference type="RuleBase" id="RU363032"/>
    </source>
</evidence>
<dbReference type="PANTHER" id="PTHR30151:SF0">
    <property type="entry name" value="ABC TRANSPORTER PERMEASE PROTEIN MJ0413-RELATED"/>
    <property type="match status" value="1"/>
</dbReference>
<dbReference type="EMBL" id="QVFU01000105">
    <property type="protein sequence ID" value="RFS40507.1"/>
    <property type="molecule type" value="Genomic_DNA"/>
</dbReference>
<keyword evidence="5 7" id="KW-1133">Transmembrane helix</keyword>
<dbReference type="PROSITE" id="PS50928">
    <property type="entry name" value="ABC_TM1"/>
    <property type="match status" value="1"/>
</dbReference>
<protein>
    <submittedName>
        <fullName evidence="9">ABC transporter permease subunit</fullName>
    </submittedName>
</protein>
<sequence length="237" mass="24395">MVGLVAGWWAAVELLDVAPYVVPAPPAVAAAIRDQPGYLLHHAGVTLATAMAGYALAIATALALGIVLAMSRRLAQAVTPTLLILSTIPKPALVPVLIIALGFGTGPKIVLVWLMCFLPIALATTAGLTTTPTELVELARSLTASRWRTFATIRLPAALPHLFNGLRIALPLALIGAVVSELFGGLAGLGVVIQNAGTRADLAFAAITLLAAMSTALFGLLTLTCRAAAPWVRDTTA</sequence>
<dbReference type="InterPro" id="IPR035906">
    <property type="entry name" value="MetI-like_sf"/>
</dbReference>